<name>A0AAU7U5I7_9DEIO</name>
<dbReference type="EMBL" id="CP158297">
    <property type="protein sequence ID" value="XBV83611.1"/>
    <property type="molecule type" value="Genomic_DNA"/>
</dbReference>
<geneLocation type="plasmid" evidence="1">
    <name>pDson01</name>
</geneLocation>
<dbReference type="KEGG" id="dsc:ABOD76_02690"/>
<proteinExistence type="predicted"/>
<keyword evidence="1" id="KW-0614">Plasmid</keyword>
<sequence length="131" mass="15476">MTLKDLQQNHMMAHLTDALQHKQDIGHYGRLVYAIVARHFLKEDELVKLLARDEDFSETDARALVQQVQERDYNPPRREKIMEYQQKQAFPILPDADNPDEGNVYRDLEFPQHVYDHISEYHSQKAEDQAS</sequence>
<reference evidence="1" key="1">
    <citation type="submission" date="2024-06" db="EMBL/GenBank/DDBJ databases">
        <title>Draft Genome Sequence of Deinococcus sonorensis Type Strain KR-87, a Biofilm Producing Representative of the Genus Deinococcus.</title>
        <authorList>
            <person name="Boren L.S."/>
            <person name="Grosso R.A."/>
            <person name="Hugenberg-Cox A.N."/>
            <person name="Hill J.T.E."/>
            <person name="Albert C.M."/>
            <person name="Tuohy J.M."/>
        </authorList>
    </citation>
    <scope>NUCLEOTIDE SEQUENCE</scope>
    <source>
        <strain evidence="1">KR-87</strain>
        <plasmid evidence="1">pDson01</plasmid>
    </source>
</reference>
<dbReference type="AlphaFoldDB" id="A0AAU7U5I7"/>
<gene>
    <name evidence="1" type="ORF">ABOD76_02690</name>
</gene>
<protein>
    <submittedName>
        <fullName evidence="1">Uncharacterized protein</fullName>
    </submittedName>
</protein>
<dbReference type="RefSeq" id="WP_350241210.1">
    <property type="nucleotide sequence ID" value="NZ_CP158297.1"/>
</dbReference>
<evidence type="ECO:0000313" key="1">
    <source>
        <dbReference type="EMBL" id="XBV83611.1"/>
    </source>
</evidence>
<accession>A0AAU7U5I7</accession>
<organism evidence="1">
    <name type="scientific">Deinococcus sonorensis KR-87</name>
    <dbReference type="NCBI Taxonomy" id="694439"/>
    <lineage>
        <taxon>Bacteria</taxon>
        <taxon>Thermotogati</taxon>
        <taxon>Deinococcota</taxon>
        <taxon>Deinococci</taxon>
        <taxon>Deinococcales</taxon>
        <taxon>Deinococcaceae</taxon>
        <taxon>Deinococcus</taxon>
    </lineage>
</organism>